<dbReference type="EMBL" id="SISK01000007">
    <property type="protein sequence ID" value="TBN39440.1"/>
    <property type="molecule type" value="Genomic_DNA"/>
</dbReference>
<keyword evidence="2" id="KW-0812">Transmembrane</keyword>
<protein>
    <submittedName>
        <fullName evidence="3">Uncharacterized protein</fullName>
    </submittedName>
</protein>
<dbReference type="Proteomes" id="UP000293520">
    <property type="component" value="Unassembled WGS sequence"/>
</dbReference>
<gene>
    <name evidence="3" type="ORF">EYE42_10455</name>
</gene>
<keyword evidence="2" id="KW-0472">Membrane</keyword>
<feature type="region of interest" description="Disordered" evidence="1">
    <location>
        <begin position="88"/>
        <end position="123"/>
    </location>
</feature>
<evidence type="ECO:0000256" key="1">
    <source>
        <dbReference type="SAM" id="MobiDB-lite"/>
    </source>
</evidence>
<feature type="transmembrane region" description="Helical" evidence="2">
    <location>
        <begin position="39"/>
        <end position="64"/>
    </location>
</feature>
<sequence>MVWVQRIVGAVFAVGVAALIGAIVTQVGQAQGVPPLPVFLGLLGIVALILLSGICLALLSLAITARRGVEALQRVSIQPGPAPARVFTAQSLRDATRQPESAASTQGADRPLRPGGKALVAER</sequence>
<organism evidence="3 4">
    <name type="scientific">Paracoccus subflavus</name>
    <dbReference type="NCBI Taxonomy" id="2528244"/>
    <lineage>
        <taxon>Bacteria</taxon>
        <taxon>Pseudomonadati</taxon>
        <taxon>Pseudomonadota</taxon>
        <taxon>Alphaproteobacteria</taxon>
        <taxon>Rhodobacterales</taxon>
        <taxon>Paracoccaceae</taxon>
        <taxon>Paracoccus</taxon>
    </lineage>
</organism>
<feature type="transmembrane region" description="Helical" evidence="2">
    <location>
        <begin position="7"/>
        <end position="27"/>
    </location>
</feature>
<name>A0A4Q9FYG6_9RHOB</name>
<comment type="caution">
    <text evidence="3">The sequence shown here is derived from an EMBL/GenBank/DDBJ whole genome shotgun (WGS) entry which is preliminary data.</text>
</comment>
<reference evidence="3 4" key="1">
    <citation type="submission" date="2019-02" db="EMBL/GenBank/DDBJ databases">
        <title>Paracoccus subflavus sp. nov., isolated from marine sediment of the Pacific Ocean.</title>
        <authorList>
            <person name="Zhang G."/>
        </authorList>
    </citation>
    <scope>NUCLEOTIDE SEQUENCE [LARGE SCALE GENOMIC DNA]</scope>
    <source>
        <strain evidence="3 4">GY0581</strain>
    </source>
</reference>
<keyword evidence="2" id="KW-1133">Transmembrane helix</keyword>
<keyword evidence="4" id="KW-1185">Reference proteome</keyword>
<accession>A0A4Q9FYG6</accession>
<dbReference type="RefSeq" id="WP_130991274.1">
    <property type="nucleotide sequence ID" value="NZ_SISK01000007.1"/>
</dbReference>
<proteinExistence type="predicted"/>
<evidence type="ECO:0000313" key="4">
    <source>
        <dbReference type="Proteomes" id="UP000293520"/>
    </source>
</evidence>
<dbReference type="OrthoDB" id="9987809at2"/>
<evidence type="ECO:0000313" key="3">
    <source>
        <dbReference type="EMBL" id="TBN39440.1"/>
    </source>
</evidence>
<feature type="compositionally biased region" description="Polar residues" evidence="1">
    <location>
        <begin position="88"/>
        <end position="107"/>
    </location>
</feature>
<evidence type="ECO:0000256" key="2">
    <source>
        <dbReference type="SAM" id="Phobius"/>
    </source>
</evidence>
<dbReference type="AlphaFoldDB" id="A0A4Q9FYG6"/>